<organism evidence="8 9">
    <name type="scientific">Candidatus Muproteobacteria bacterium RBG_16_65_34</name>
    <dbReference type="NCBI Taxonomy" id="1817760"/>
    <lineage>
        <taxon>Bacteria</taxon>
        <taxon>Pseudomonadati</taxon>
        <taxon>Pseudomonadota</taxon>
        <taxon>Candidatus Muproteobacteria</taxon>
    </lineage>
</organism>
<dbReference type="PANTHER" id="PTHR30518">
    <property type="entry name" value="ENDOLYTIC MUREIN TRANSGLYCOSYLASE"/>
    <property type="match status" value="1"/>
</dbReference>
<proteinExistence type="inferred from homology"/>
<keyword evidence="4 7" id="KW-0472">Membrane</keyword>
<dbReference type="Gene3D" id="3.30.1490.480">
    <property type="entry name" value="Endolytic murein transglycosylase"/>
    <property type="match status" value="1"/>
</dbReference>
<dbReference type="EC" id="4.2.2.29" evidence="7"/>
<evidence type="ECO:0000256" key="4">
    <source>
        <dbReference type="ARBA" id="ARBA00023136"/>
    </source>
</evidence>
<evidence type="ECO:0000256" key="5">
    <source>
        <dbReference type="ARBA" id="ARBA00023239"/>
    </source>
</evidence>
<feature type="site" description="Important for catalytic activity" evidence="7">
    <location>
        <position position="212"/>
    </location>
</feature>
<keyword evidence="3 7" id="KW-1133">Transmembrane helix</keyword>
<reference evidence="8 9" key="1">
    <citation type="journal article" date="2016" name="Nat. Commun.">
        <title>Thousands of microbial genomes shed light on interconnected biogeochemical processes in an aquifer system.</title>
        <authorList>
            <person name="Anantharaman K."/>
            <person name="Brown C.T."/>
            <person name="Hug L.A."/>
            <person name="Sharon I."/>
            <person name="Castelle C.J."/>
            <person name="Probst A.J."/>
            <person name="Thomas B.C."/>
            <person name="Singh A."/>
            <person name="Wilkins M.J."/>
            <person name="Karaoz U."/>
            <person name="Brodie E.L."/>
            <person name="Williams K.H."/>
            <person name="Hubbard S.S."/>
            <person name="Banfield J.F."/>
        </authorList>
    </citation>
    <scope>NUCLEOTIDE SEQUENCE [LARGE SCALE GENOMIC DNA]</scope>
</reference>
<dbReference type="InterPro" id="IPR003770">
    <property type="entry name" value="MLTG-like"/>
</dbReference>
<comment type="caution">
    <text evidence="8">The sequence shown here is derived from an EMBL/GenBank/DDBJ whole genome shotgun (WGS) entry which is preliminary data.</text>
</comment>
<dbReference type="AlphaFoldDB" id="A0A1F6TSP5"/>
<dbReference type="PANTHER" id="PTHR30518:SF2">
    <property type="entry name" value="ENDOLYTIC MUREIN TRANSGLYCOSYLASE"/>
    <property type="match status" value="1"/>
</dbReference>
<keyword evidence="6 7" id="KW-0961">Cell wall biogenesis/degradation</keyword>
<dbReference type="HAMAP" id="MF_02065">
    <property type="entry name" value="MltG"/>
    <property type="match status" value="1"/>
</dbReference>
<dbReference type="GO" id="GO:0071555">
    <property type="term" value="P:cell wall organization"/>
    <property type="evidence" value="ECO:0007669"/>
    <property type="project" value="UniProtKB-KW"/>
</dbReference>
<keyword evidence="2 7" id="KW-0812">Transmembrane</keyword>
<accession>A0A1F6TSP5</accession>
<dbReference type="GO" id="GO:0009252">
    <property type="term" value="P:peptidoglycan biosynthetic process"/>
    <property type="evidence" value="ECO:0007669"/>
    <property type="project" value="UniProtKB-UniRule"/>
</dbReference>
<gene>
    <name evidence="7" type="primary">mltG</name>
    <name evidence="8" type="ORF">A2151_08640</name>
</gene>
<dbReference type="NCBIfam" id="TIGR00247">
    <property type="entry name" value="endolytic transglycosylase MltG"/>
    <property type="match status" value="1"/>
</dbReference>
<dbReference type="CDD" id="cd08010">
    <property type="entry name" value="MltG_like"/>
    <property type="match status" value="1"/>
</dbReference>
<evidence type="ECO:0000256" key="7">
    <source>
        <dbReference type="HAMAP-Rule" id="MF_02065"/>
    </source>
</evidence>
<comment type="subcellular location">
    <subcellularLocation>
        <location evidence="7">Cell inner membrane</location>
        <topology evidence="7">Single-pass membrane protein</topology>
    </subcellularLocation>
</comment>
<dbReference type="Pfam" id="PF02618">
    <property type="entry name" value="YceG"/>
    <property type="match status" value="1"/>
</dbReference>
<evidence type="ECO:0000256" key="3">
    <source>
        <dbReference type="ARBA" id="ARBA00022989"/>
    </source>
</evidence>
<evidence type="ECO:0000313" key="8">
    <source>
        <dbReference type="EMBL" id="OGI48168.1"/>
    </source>
</evidence>
<evidence type="ECO:0000313" key="9">
    <source>
        <dbReference type="Proteomes" id="UP000178885"/>
    </source>
</evidence>
<evidence type="ECO:0000256" key="2">
    <source>
        <dbReference type="ARBA" id="ARBA00022692"/>
    </source>
</evidence>
<keyword evidence="7" id="KW-0997">Cell inner membrane</keyword>
<dbReference type="STRING" id="1817760.A2151_08640"/>
<feature type="transmembrane region" description="Helical" evidence="7">
    <location>
        <begin position="7"/>
        <end position="27"/>
    </location>
</feature>
<protein>
    <recommendedName>
        <fullName evidence="7">Endolytic murein transglycosylase</fullName>
        <ecNumber evidence="7">4.2.2.29</ecNumber>
    </recommendedName>
    <alternativeName>
        <fullName evidence="7">Peptidoglycan lytic transglycosylase</fullName>
    </alternativeName>
    <alternativeName>
        <fullName evidence="7">Peptidoglycan polymerization terminase</fullName>
    </alternativeName>
</protein>
<keyword evidence="1 7" id="KW-1003">Cell membrane</keyword>
<evidence type="ECO:0000256" key="1">
    <source>
        <dbReference type="ARBA" id="ARBA00022475"/>
    </source>
</evidence>
<comment type="function">
    <text evidence="7">Functions as a peptidoglycan terminase that cleaves nascent peptidoglycan strands endolytically to terminate their elongation.</text>
</comment>
<sequence>MAKIKPLLIALALPIAAGGLYLLWAWWHPLHPGDETYTLRPGMSLRAFAQELRARRAIPETSSFVLLAYLSGHARDFKAGEYRFRDGIAETELLDQVVAGRVVEYPLILVEGWTFRQFLQALANAPKLNHTLAGLTPAQIMERLGRPGEHPEGRFYPDTYNYSSGHTDLTILARAYNKMQTRLRQEWDGRAADLPFKSPDAALILASIVEKETGRPEERPLIAGVFINRLRKHIRLQTDPTVIYGLGEKFDGNLRLRDLKADTPYNTYIRAGLPPTPIAMPGGEALRAVLHPAVTRALYFVSRGDGSHVFSETLHDHNDAVIKYQLRGKPRAFSSNAAPERNR</sequence>
<evidence type="ECO:0000256" key="6">
    <source>
        <dbReference type="ARBA" id="ARBA00023316"/>
    </source>
</evidence>
<comment type="similarity">
    <text evidence="7">Belongs to the transglycosylase MltG family.</text>
</comment>
<comment type="catalytic activity">
    <reaction evidence="7">
        <text>a peptidoglycan chain = a peptidoglycan chain with N-acetyl-1,6-anhydromuramyl-[peptide] at the reducing end + a peptidoglycan chain with N-acetylglucosamine at the non-reducing end.</text>
        <dbReference type="EC" id="4.2.2.29"/>
    </reaction>
</comment>
<name>A0A1F6TSP5_9PROT</name>
<dbReference type="Gene3D" id="3.30.160.60">
    <property type="entry name" value="Classic Zinc Finger"/>
    <property type="match status" value="1"/>
</dbReference>
<dbReference type="EMBL" id="MFSU01000035">
    <property type="protein sequence ID" value="OGI48168.1"/>
    <property type="molecule type" value="Genomic_DNA"/>
</dbReference>
<dbReference type="Proteomes" id="UP000178885">
    <property type="component" value="Unassembled WGS sequence"/>
</dbReference>
<keyword evidence="5 7" id="KW-0456">Lyase</keyword>
<dbReference type="GO" id="GO:0005886">
    <property type="term" value="C:plasma membrane"/>
    <property type="evidence" value="ECO:0007669"/>
    <property type="project" value="UniProtKB-SubCell"/>
</dbReference>
<dbReference type="GO" id="GO:0008932">
    <property type="term" value="F:lytic endotransglycosylase activity"/>
    <property type="evidence" value="ECO:0007669"/>
    <property type="project" value="UniProtKB-UniRule"/>
</dbReference>